<keyword evidence="4" id="KW-0804">Transcription</keyword>
<dbReference type="GO" id="GO:0006355">
    <property type="term" value="P:regulation of DNA-templated transcription"/>
    <property type="evidence" value="ECO:0007669"/>
    <property type="project" value="InterPro"/>
</dbReference>
<evidence type="ECO:0000256" key="7">
    <source>
        <dbReference type="SAM" id="Phobius"/>
    </source>
</evidence>
<evidence type="ECO:0000313" key="9">
    <source>
        <dbReference type="EMBL" id="PKI71608.1"/>
    </source>
</evidence>
<feature type="transmembrane region" description="Helical" evidence="7">
    <location>
        <begin position="355"/>
        <end position="375"/>
    </location>
</feature>
<evidence type="ECO:0000256" key="1">
    <source>
        <dbReference type="ARBA" id="ARBA00004123"/>
    </source>
</evidence>
<evidence type="ECO:0000256" key="4">
    <source>
        <dbReference type="ARBA" id="ARBA00023163"/>
    </source>
</evidence>
<dbReference type="PANTHER" id="PTHR31989">
    <property type="entry name" value="NAC DOMAIN-CONTAINING PROTEIN 82-RELATED"/>
    <property type="match status" value="1"/>
</dbReference>
<keyword evidence="3" id="KW-0238">DNA-binding</keyword>
<dbReference type="EMBL" id="PGOL01000363">
    <property type="protein sequence ID" value="PKI71608.1"/>
    <property type="molecule type" value="Genomic_DNA"/>
</dbReference>
<dbReference type="PROSITE" id="PS51005">
    <property type="entry name" value="NAC"/>
    <property type="match status" value="1"/>
</dbReference>
<feature type="domain" description="NAC" evidence="8">
    <location>
        <begin position="1"/>
        <end position="113"/>
    </location>
</feature>
<protein>
    <recommendedName>
        <fullName evidence="8">NAC domain-containing protein</fullName>
    </recommendedName>
</protein>
<evidence type="ECO:0000256" key="6">
    <source>
        <dbReference type="SAM" id="MobiDB-lite"/>
    </source>
</evidence>
<keyword evidence="7" id="KW-0812">Transmembrane</keyword>
<accession>A0A2I0KT11</accession>
<dbReference type="SUPFAM" id="SSF101941">
    <property type="entry name" value="NAC domain"/>
    <property type="match status" value="1"/>
</dbReference>
<dbReference type="InterPro" id="IPR036093">
    <property type="entry name" value="NAC_dom_sf"/>
</dbReference>
<name>A0A2I0KT11_PUNGR</name>
<keyword evidence="7" id="KW-0472">Membrane</keyword>
<keyword evidence="10" id="KW-1185">Reference proteome</keyword>
<evidence type="ECO:0000256" key="3">
    <source>
        <dbReference type="ARBA" id="ARBA00023125"/>
    </source>
</evidence>
<sequence length="377" mass="42504">MESMMWAAMKSLPVGYRFHPTDQELLCHYLYRKNIGLEESVCVIPEVDICRDLRSSNGKEVIGSKKFLTFFQGNSSKSTKTDWVMHENHLLTDFPGLVQGNRKNYVLCMIKCNSYEKANSSPSHEYEQDEPMSINIAGILEPDTDNGFIPEVYIDQDDYSSGFGTQTSPNRRRGFLELHENFTSSADSSRSQFSLGGDYSGRFGAQTLPNRRRRFLEFQGNFTSSADSSCSQFLLGGDYSSRFGMQTSPNRRRCIFEPQGNFTSLAESSLSQFSLGGDSIKLDWPVAASEESGRFTDSLSQAIRVEGQYHLQEINSIVALNQREEAARELKPVATRAKPMSSSTRKRSNDNPSMVYIRNLLVGVILFIAILYEIFSL</sequence>
<comment type="subcellular location">
    <subcellularLocation>
        <location evidence="1">Nucleus</location>
    </subcellularLocation>
</comment>
<keyword evidence="2" id="KW-0805">Transcription regulation</keyword>
<dbReference type="Pfam" id="PF02365">
    <property type="entry name" value="NAM"/>
    <property type="match status" value="1"/>
</dbReference>
<evidence type="ECO:0000256" key="2">
    <source>
        <dbReference type="ARBA" id="ARBA00023015"/>
    </source>
</evidence>
<dbReference type="GO" id="GO:0003677">
    <property type="term" value="F:DNA binding"/>
    <property type="evidence" value="ECO:0007669"/>
    <property type="project" value="UniProtKB-KW"/>
</dbReference>
<feature type="region of interest" description="Disordered" evidence="6">
    <location>
        <begin position="330"/>
        <end position="349"/>
    </location>
</feature>
<organism evidence="9 10">
    <name type="scientific">Punica granatum</name>
    <name type="common">Pomegranate</name>
    <dbReference type="NCBI Taxonomy" id="22663"/>
    <lineage>
        <taxon>Eukaryota</taxon>
        <taxon>Viridiplantae</taxon>
        <taxon>Streptophyta</taxon>
        <taxon>Embryophyta</taxon>
        <taxon>Tracheophyta</taxon>
        <taxon>Spermatophyta</taxon>
        <taxon>Magnoliopsida</taxon>
        <taxon>eudicotyledons</taxon>
        <taxon>Gunneridae</taxon>
        <taxon>Pentapetalae</taxon>
        <taxon>rosids</taxon>
        <taxon>malvids</taxon>
        <taxon>Myrtales</taxon>
        <taxon>Lythraceae</taxon>
        <taxon>Punica</taxon>
    </lineage>
</organism>
<comment type="caution">
    <text evidence="9">The sequence shown here is derived from an EMBL/GenBank/DDBJ whole genome shotgun (WGS) entry which is preliminary data.</text>
</comment>
<dbReference type="Gene3D" id="2.170.150.80">
    <property type="entry name" value="NAC domain"/>
    <property type="match status" value="1"/>
</dbReference>
<evidence type="ECO:0000313" key="10">
    <source>
        <dbReference type="Proteomes" id="UP000233551"/>
    </source>
</evidence>
<keyword evidence="5" id="KW-0539">Nucleus</keyword>
<dbReference type="Proteomes" id="UP000233551">
    <property type="component" value="Unassembled WGS sequence"/>
</dbReference>
<dbReference type="AlphaFoldDB" id="A0A2I0KT11"/>
<keyword evidence="7" id="KW-1133">Transmembrane helix</keyword>
<evidence type="ECO:0000259" key="8">
    <source>
        <dbReference type="PROSITE" id="PS51005"/>
    </source>
</evidence>
<gene>
    <name evidence="9" type="ORF">CRG98_007931</name>
</gene>
<reference evidence="9 10" key="1">
    <citation type="submission" date="2017-11" db="EMBL/GenBank/DDBJ databases">
        <title>De-novo sequencing of pomegranate (Punica granatum L.) genome.</title>
        <authorList>
            <person name="Akparov Z."/>
            <person name="Amiraslanov A."/>
            <person name="Hajiyeva S."/>
            <person name="Abbasov M."/>
            <person name="Kaur K."/>
            <person name="Hamwieh A."/>
            <person name="Solovyev V."/>
            <person name="Salamov A."/>
            <person name="Braich B."/>
            <person name="Kosarev P."/>
            <person name="Mahmoud A."/>
            <person name="Hajiyev E."/>
            <person name="Babayeva S."/>
            <person name="Izzatullayeva V."/>
            <person name="Mammadov A."/>
            <person name="Mammadov A."/>
            <person name="Sharifova S."/>
            <person name="Ojaghi J."/>
            <person name="Eynullazada K."/>
            <person name="Bayramov B."/>
            <person name="Abdulazimova A."/>
            <person name="Shahmuradov I."/>
        </authorList>
    </citation>
    <scope>NUCLEOTIDE SEQUENCE [LARGE SCALE GENOMIC DNA]</scope>
    <source>
        <strain evidence="10">cv. AG2017</strain>
        <tissue evidence="9">Leaf</tissue>
    </source>
</reference>
<dbReference type="STRING" id="22663.A0A2I0KT11"/>
<proteinExistence type="predicted"/>
<evidence type="ECO:0000256" key="5">
    <source>
        <dbReference type="ARBA" id="ARBA00023242"/>
    </source>
</evidence>
<dbReference type="InterPro" id="IPR003441">
    <property type="entry name" value="NAC-dom"/>
</dbReference>
<dbReference type="GO" id="GO:0005634">
    <property type="term" value="C:nucleus"/>
    <property type="evidence" value="ECO:0007669"/>
    <property type="project" value="UniProtKB-SubCell"/>
</dbReference>